<comment type="pathway">
    <text evidence="1">Secondary metabolite biosynthesis; hopanoid biosynthesis.</text>
</comment>
<evidence type="ECO:0000256" key="3">
    <source>
        <dbReference type="ARBA" id="ARBA00022737"/>
    </source>
</evidence>
<sequence>MNREQLDELIRSAQGKLEEKRLADGSWRGCLSSSAISTAVATYALFLIDREKYETQIRRGAEWLLSTMKWDGSWGDSEESPSNMTATLLAYAALYGLEQDPPKARDYLKQRFGGFSSQKIIQGVLAYYGKDLTFSVPILVMCALTGVITKWNKIPSLPFEASVLPQGLFRFLRLPVVSYAIPALIAVGILRYRKGRKGILSWVREGFVAPSLRVLARLQPAHGGFLEAAPLTAFVAMCLCGAGFREHEVTRKAALFLETTVRRDGSWAIDTDLSSWVTFLSVKAFGGDLPGREQLAERIRGWAFKERHPFTGARPGGWGWTSLQGSVPDADDTSGALVALFLLSDGTYSDEVGAGIEWLLALRNKDGGMPTFCKGWGKLPFDRSSPDISAHAFLAFQLWESSLPEGLRRRCAKGKKELLRWLSSAQAPDGSWTPLWFGDQDTHDERSPIYGTAIAVEYLLASGDVQALEMAHKGIRFILAAQNEDGGWGGQRGIPSKVTLTSRALAALASLQEENQEAGMAIGKGLDYLFVRHQKRNLYQREPIGLYFARLWYSEELYSATFLLNALRKIKQKEIKS</sequence>
<dbReference type="GO" id="GO:0016866">
    <property type="term" value="F:intramolecular transferase activity"/>
    <property type="evidence" value="ECO:0007669"/>
    <property type="project" value="InterPro"/>
</dbReference>
<reference evidence="6" key="1">
    <citation type="journal article" date="2021" name="PeerJ">
        <title>Extensive microbial diversity within the chicken gut microbiome revealed by metagenomics and culture.</title>
        <authorList>
            <person name="Gilroy R."/>
            <person name="Ravi A."/>
            <person name="Getino M."/>
            <person name="Pursley I."/>
            <person name="Horton D.L."/>
            <person name="Alikhan N.F."/>
            <person name="Baker D."/>
            <person name="Gharbi K."/>
            <person name="Hall N."/>
            <person name="Watson M."/>
            <person name="Adriaenssens E.M."/>
            <person name="Foster-Nyarko E."/>
            <person name="Jarju S."/>
            <person name="Secka A."/>
            <person name="Antonio M."/>
            <person name="Oren A."/>
            <person name="Chaudhuri R.R."/>
            <person name="La Ragione R."/>
            <person name="Hildebrand F."/>
            <person name="Pallen M.J."/>
        </authorList>
    </citation>
    <scope>NUCLEOTIDE SEQUENCE</scope>
    <source>
        <strain evidence="6">ChiGjej6B6-14162</strain>
    </source>
</reference>
<protein>
    <submittedName>
        <fullName evidence="6">Squalene--hopene cyclase</fullName>
    </submittedName>
</protein>
<dbReference type="GO" id="GO:0016104">
    <property type="term" value="P:triterpenoid biosynthetic process"/>
    <property type="evidence" value="ECO:0007669"/>
    <property type="project" value="InterPro"/>
</dbReference>
<dbReference type="InterPro" id="IPR018333">
    <property type="entry name" value="Squalene_cyclase"/>
</dbReference>
<name>A0A9D2BGI8_9BACT</name>
<evidence type="ECO:0000259" key="4">
    <source>
        <dbReference type="Pfam" id="PF13243"/>
    </source>
</evidence>
<feature type="domain" description="Squalene cyclase N-terminal" evidence="5">
    <location>
        <begin position="10"/>
        <end position="168"/>
    </location>
</feature>
<evidence type="ECO:0000256" key="1">
    <source>
        <dbReference type="ARBA" id="ARBA00004999"/>
    </source>
</evidence>
<comment type="caution">
    <text evidence="6">The sequence shown here is derived from an EMBL/GenBank/DDBJ whole genome shotgun (WGS) entry which is preliminary data.</text>
</comment>
<dbReference type="AlphaFoldDB" id="A0A9D2BGI8"/>
<dbReference type="SUPFAM" id="SSF48239">
    <property type="entry name" value="Terpenoid cyclases/Protein prenyltransferases"/>
    <property type="match status" value="2"/>
</dbReference>
<dbReference type="Pfam" id="PF13243">
    <property type="entry name" value="SQHop_cyclase_C"/>
    <property type="match status" value="1"/>
</dbReference>
<evidence type="ECO:0000256" key="2">
    <source>
        <dbReference type="ARBA" id="ARBA00009755"/>
    </source>
</evidence>
<proteinExistence type="inferred from homology"/>
<evidence type="ECO:0000313" key="6">
    <source>
        <dbReference type="EMBL" id="HIX75238.1"/>
    </source>
</evidence>
<dbReference type="InterPro" id="IPR032696">
    <property type="entry name" value="SQ_cyclase_C"/>
</dbReference>
<dbReference type="InterPro" id="IPR032697">
    <property type="entry name" value="SQ_cyclase_N"/>
</dbReference>
<feature type="domain" description="Squalene cyclase C-terminal" evidence="4">
    <location>
        <begin position="313"/>
        <end position="570"/>
    </location>
</feature>
<dbReference type="EMBL" id="DXEL01000065">
    <property type="protein sequence ID" value="HIX75238.1"/>
    <property type="molecule type" value="Genomic_DNA"/>
</dbReference>
<reference evidence="6" key="2">
    <citation type="submission" date="2021-04" db="EMBL/GenBank/DDBJ databases">
        <authorList>
            <person name="Gilroy R."/>
        </authorList>
    </citation>
    <scope>NUCLEOTIDE SEQUENCE</scope>
    <source>
        <strain evidence="6">ChiGjej6B6-14162</strain>
    </source>
</reference>
<accession>A0A9D2BGI8</accession>
<gene>
    <name evidence="6" type="ORF">H9977_09445</name>
</gene>
<dbReference type="GO" id="GO:0005811">
    <property type="term" value="C:lipid droplet"/>
    <property type="evidence" value="ECO:0007669"/>
    <property type="project" value="InterPro"/>
</dbReference>
<dbReference type="Proteomes" id="UP000886740">
    <property type="component" value="Unassembled WGS sequence"/>
</dbReference>
<keyword evidence="3" id="KW-0677">Repeat</keyword>
<dbReference type="InterPro" id="IPR008930">
    <property type="entry name" value="Terpenoid_cyclase/PrenylTrfase"/>
</dbReference>
<evidence type="ECO:0000313" key="7">
    <source>
        <dbReference type="Proteomes" id="UP000886740"/>
    </source>
</evidence>
<dbReference type="Gene3D" id="1.50.10.20">
    <property type="match status" value="2"/>
</dbReference>
<dbReference type="PANTHER" id="PTHR11764:SF20">
    <property type="entry name" value="LANOSTEROL SYNTHASE"/>
    <property type="match status" value="1"/>
</dbReference>
<evidence type="ECO:0000259" key="5">
    <source>
        <dbReference type="Pfam" id="PF13249"/>
    </source>
</evidence>
<comment type="similarity">
    <text evidence="2">Belongs to the terpene cyclase/mutase family.</text>
</comment>
<dbReference type="PANTHER" id="PTHR11764">
    <property type="entry name" value="TERPENE CYCLASE/MUTASE FAMILY MEMBER"/>
    <property type="match status" value="1"/>
</dbReference>
<dbReference type="Pfam" id="PF13249">
    <property type="entry name" value="SQHop_cyclase_N"/>
    <property type="match status" value="1"/>
</dbReference>
<organism evidence="6 7">
    <name type="scientific">Candidatus Parabacteroides intestinipullorum</name>
    <dbReference type="NCBI Taxonomy" id="2838723"/>
    <lineage>
        <taxon>Bacteria</taxon>
        <taxon>Pseudomonadati</taxon>
        <taxon>Bacteroidota</taxon>
        <taxon>Bacteroidia</taxon>
        <taxon>Bacteroidales</taxon>
        <taxon>Tannerellaceae</taxon>
        <taxon>Parabacteroides</taxon>
    </lineage>
</organism>